<sequence length="68" mass="7884">MLENPENKVWLDADTIVATSDRQAAIRRCRELAEYNELRGDGRCTFCGVILNKSGKSYRCIFEREIEE</sequence>
<name>A0ABU8YUV0_9CYAN</name>
<accession>A0ABU8YUV0</accession>
<dbReference type="RefSeq" id="WP_340523244.1">
    <property type="nucleotide sequence ID" value="NZ_JBBLXS010000537.1"/>
</dbReference>
<reference evidence="1 2" key="1">
    <citation type="journal article" date="2020" name="Harmful Algae">
        <title>Molecular and morphological characterization of a novel dihydroanatoxin-a producing Microcoleus species (cyanobacteria) from the Russian River, California, USA.</title>
        <authorList>
            <person name="Conklin K.Y."/>
            <person name="Stancheva R."/>
            <person name="Otten T.G."/>
            <person name="Fadness R."/>
            <person name="Boyer G.L."/>
            <person name="Read B."/>
            <person name="Zhang X."/>
            <person name="Sheath R.G."/>
        </authorList>
    </citation>
    <scope>NUCLEOTIDE SEQUENCE [LARGE SCALE GENOMIC DNA]</scope>
    <source>
        <strain evidence="1 2">PTRS2</strain>
    </source>
</reference>
<comment type="caution">
    <text evidence="1">The sequence shown here is derived from an EMBL/GenBank/DDBJ whole genome shotgun (WGS) entry which is preliminary data.</text>
</comment>
<organism evidence="1 2">
    <name type="scientific">Microcoleus anatoxicus PTRS2</name>
    <dbReference type="NCBI Taxonomy" id="2705321"/>
    <lineage>
        <taxon>Bacteria</taxon>
        <taxon>Bacillati</taxon>
        <taxon>Cyanobacteriota</taxon>
        <taxon>Cyanophyceae</taxon>
        <taxon>Oscillatoriophycideae</taxon>
        <taxon>Oscillatoriales</taxon>
        <taxon>Microcoleaceae</taxon>
        <taxon>Microcoleus</taxon>
        <taxon>Microcoleus anatoxicus</taxon>
    </lineage>
</organism>
<dbReference type="Proteomes" id="UP001384579">
    <property type="component" value="Unassembled WGS sequence"/>
</dbReference>
<evidence type="ECO:0000313" key="2">
    <source>
        <dbReference type="Proteomes" id="UP001384579"/>
    </source>
</evidence>
<gene>
    <name evidence="1" type="ORF">WMG39_25580</name>
</gene>
<evidence type="ECO:0000313" key="1">
    <source>
        <dbReference type="EMBL" id="MEK0188186.1"/>
    </source>
</evidence>
<proteinExistence type="predicted"/>
<keyword evidence="2" id="KW-1185">Reference proteome</keyword>
<protein>
    <submittedName>
        <fullName evidence="1">Uncharacterized protein</fullName>
    </submittedName>
</protein>
<dbReference type="EMBL" id="JBBLXS010000537">
    <property type="protein sequence ID" value="MEK0188186.1"/>
    <property type="molecule type" value="Genomic_DNA"/>
</dbReference>